<dbReference type="RefSeq" id="WP_202068311.1">
    <property type="nucleotide sequence ID" value="NZ_CP060138.2"/>
</dbReference>
<name>A0A9E6MI10_9RICK</name>
<accession>A0A9E6MI10</accession>
<dbReference type="Proteomes" id="UP000595296">
    <property type="component" value="Chromosome"/>
</dbReference>
<keyword evidence="2" id="KW-1185">Reference proteome</keyword>
<protein>
    <submittedName>
        <fullName evidence="1">Uncharacterized protein</fullName>
    </submittedName>
</protein>
<gene>
    <name evidence="1" type="ORF">H6P87_00730</name>
</gene>
<reference evidence="1 2" key="1">
    <citation type="journal article" date="2021" name="Int. J. Syst. Evol. Microbiol.">
        <title>Characterization of a novel transitional group Rickettsia species (Rickettsia tillamookensis sp. nov.) from the western black-legged tick, Ixodes pacificus.</title>
        <authorList>
            <person name="Gauthier D.T."/>
            <person name="Karpathy S.E."/>
            <person name="Grizzard S.L."/>
            <person name="Batra D."/>
            <person name="Rowe L.A."/>
            <person name="Paddock C.D."/>
        </authorList>
    </citation>
    <scope>NUCLEOTIDE SEQUENCE [LARGE SCALE GENOMIC DNA]</scope>
    <source>
        <strain evidence="1 2">Tillamook 23</strain>
    </source>
</reference>
<dbReference type="EMBL" id="CP060138">
    <property type="protein sequence ID" value="QQV75184.1"/>
    <property type="molecule type" value="Genomic_DNA"/>
</dbReference>
<proteinExistence type="predicted"/>
<evidence type="ECO:0000313" key="1">
    <source>
        <dbReference type="EMBL" id="QQV75184.1"/>
    </source>
</evidence>
<organism evidence="1 2">
    <name type="scientific">Rickettsia tillamookensis</name>
    <dbReference type="NCBI Taxonomy" id="2761623"/>
    <lineage>
        <taxon>Bacteria</taxon>
        <taxon>Pseudomonadati</taxon>
        <taxon>Pseudomonadota</taxon>
        <taxon>Alphaproteobacteria</taxon>
        <taxon>Rickettsiales</taxon>
        <taxon>Rickettsiaceae</taxon>
        <taxon>Rickettsieae</taxon>
        <taxon>Rickettsia</taxon>
        <taxon>spotted fever group</taxon>
    </lineage>
</organism>
<evidence type="ECO:0000313" key="2">
    <source>
        <dbReference type="Proteomes" id="UP000595296"/>
    </source>
</evidence>
<sequence length="88" mass="10099">MKINYNDFFAESIIEEIDNEADQLIKKAEAELGLRDDNYFKKQTQEVIEHVLKNAIFTNGANIEHLWTAINETNLAKMTELKSKIAGN</sequence>